<protein>
    <submittedName>
        <fullName evidence="1">Uncharacterized protein</fullName>
    </submittedName>
</protein>
<accession>X0W758</accession>
<reference evidence="1" key="1">
    <citation type="journal article" date="2014" name="Front. Microbiol.">
        <title>High frequency of phylogenetically diverse reductive dehalogenase-homologous genes in deep subseafloor sedimentary metagenomes.</title>
        <authorList>
            <person name="Kawai M."/>
            <person name="Futagami T."/>
            <person name="Toyoda A."/>
            <person name="Takaki Y."/>
            <person name="Nishi S."/>
            <person name="Hori S."/>
            <person name="Arai W."/>
            <person name="Tsubouchi T."/>
            <person name="Morono Y."/>
            <person name="Uchiyama I."/>
            <person name="Ito T."/>
            <person name="Fujiyama A."/>
            <person name="Inagaki F."/>
            <person name="Takami H."/>
        </authorList>
    </citation>
    <scope>NUCLEOTIDE SEQUENCE</scope>
    <source>
        <strain evidence="1">Expedition CK06-06</strain>
    </source>
</reference>
<proteinExistence type="predicted"/>
<evidence type="ECO:0000313" key="1">
    <source>
        <dbReference type="EMBL" id="GAG26774.1"/>
    </source>
</evidence>
<dbReference type="AlphaFoldDB" id="X0W758"/>
<dbReference type="InterPro" id="IPR017850">
    <property type="entry name" value="Alkaline_phosphatase_core_sf"/>
</dbReference>
<comment type="caution">
    <text evidence="1">The sequence shown here is derived from an EMBL/GenBank/DDBJ whole genome shotgun (WGS) entry which is preliminary data.</text>
</comment>
<dbReference type="SUPFAM" id="SSF53649">
    <property type="entry name" value="Alkaline phosphatase-like"/>
    <property type="match status" value="1"/>
</dbReference>
<name>X0W758_9ZZZZ</name>
<feature type="non-terminal residue" evidence="1">
    <location>
        <position position="1"/>
    </location>
</feature>
<dbReference type="EMBL" id="BARS01036199">
    <property type="protein sequence ID" value="GAG26774.1"/>
    <property type="molecule type" value="Genomic_DNA"/>
</dbReference>
<organism evidence="1">
    <name type="scientific">marine sediment metagenome</name>
    <dbReference type="NCBI Taxonomy" id="412755"/>
    <lineage>
        <taxon>unclassified sequences</taxon>
        <taxon>metagenomes</taxon>
        <taxon>ecological metagenomes</taxon>
    </lineage>
</organism>
<sequence length="64" mass="7575">LITDEWRITVFSDHGDLYNLNKDPSELNNLWNDKSFNEIKIELLLRLFKKSSKISKSVIRDCGY</sequence>
<gene>
    <name evidence="1" type="ORF">S01H1_55671</name>
</gene>
<dbReference type="Gene3D" id="3.40.720.10">
    <property type="entry name" value="Alkaline Phosphatase, subunit A"/>
    <property type="match status" value="1"/>
</dbReference>